<evidence type="ECO:0000256" key="1">
    <source>
        <dbReference type="ARBA" id="ARBA00001971"/>
    </source>
</evidence>
<dbReference type="OrthoDB" id="2789670at2759"/>
<keyword evidence="7" id="KW-0503">Monooxygenase</keyword>
<evidence type="ECO:0000256" key="4">
    <source>
        <dbReference type="ARBA" id="ARBA00022723"/>
    </source>
</evidence>
<evidence type="ECO:0000256" key="6">
    <source>
        <dbReference type="ARBA" id="ARBA00023004"/>
    </source>
</evidence>
<dbReference type="SUPFAM" id="SSF48264">
    <property type="entry name" value="Cytochrome P450"/>
    <property type="match status" value="1"/>
</dbReference>
<evidence type="ECO:0000313" key="9">
    <source>
        <dbReference type="Proteomes" id="UP000284706"/>
    </source>
</evidence>
<comment type="similarity">
    <text evidence="2">Belongs to the cytochrome P450 family.</text>
</comment>
<dbReference type="EMBL" id="NHYE01001287">
    <property type="protein sequence ID" value="PPQ97136.1"/>
    <property type="molecule type" value="Genomic_DNA"/>
</dbReference>
<dbReference type="Pfam" id="PF00067">
    <property type="entry name" value="p450"/>
    <property type="match status" value="1"/>
</dbReference>
<keyword evidence="5" id="KW-0560">Oxidoreductase</keyword>
<dbReference type="Gene3D" id="1.10.630.10">
    <property type="entry name" value="Cytochrome P450"/>
    <property type="match status" value="1"/>
</dbReference>
<comment type="cofactor">
    <cofactor evidence="1">
        <name>heme</name>
        <dbReference type="ChEBI" id="CHEBI:30413"/>
    </cofactor>
</comment>
<evidence type="ECO:0008006" key="10">
    <source>
        <dbReference type="Google" id="ProtNLM"/>
    </source>
</evidence>
<evidence type="ECO:0000256" key="3">
    <source>
        <dbReference type="ARBA" id="ARBA00022617"/>
    </source>
</evidence>
<dbReference type="GO" id="GO:0020037">
    <property type="term" value="F:heme binding"/>
    <property type="evidence" value="ECO:0007669"/>
    <property type="project" value="InterPro"/>
</dbReference>
<keyword evidence="4" id="KW-0479">Metal-binding</keyword>
<evidence type="ECO:0000256" key="5">
    <source>
        <dbReference type="ARBA" id="ARBA00023002"/>
    </source>
</evidence>
<evidence type="ECO:0000313" key="8">
    <source>
        <dbReference type="EMBL" id="PPQ97136.1"/>
    </source>
</evidence>
<dbReference type="GO" id="GO:0016705">
    <property type="term" value="F:oxidoreductase activity, acting on paired donors, with incorporation or reduction of molecular oxygen"/>
    <property type="evidence" value="ECO:0007669"/>
    <property type="project" value="InterPro"/>
</dbReference>
<keyword evidence="6" id="KW-0408">Iron</keyword>
<evidence type="ECO:0000256" key="2">
    <source>
        <dbReference type="ARBA" id="ARBA00010617"/>
    </source>
</evidence>
<dbReference type="STRING" id="231916.A0A409Y272"/>
<proteinExistence type="inferred from homology"/>
<dbReference type="InterPro" id="IPR050364">
    <property type="entry name" value="Cytochrome_P450_fung"/>
</dbReference>
<dbReference type="PANTHER" id="PTHR46300">
    <property type="entry name" value="P450, PUTATIVE (EUROFUNG)-RELATED-RELATED"/>
    <property type="match status" value="1"/>
</dbReference>
<organism evidence="8 9">
    <name type="scientific">Gymnopilus dilepis</name>
    <dbReference type="NCBI Taxonomy" id="231916"/>
    <lineage>
        <taxon>Eukaryota</taxon>
        <taxon>Fungi</taxon>
        <taxon>Dikarya</taxon>
        <taxon>Basidiomycota</taxon>
        <taxon>Agaricomycotina</taxon>
        <taxon>Agaricomycetes</taxon>
        <taxon>Agaricomycetidae</taxon>
        <taxon>Agaricales</taxon>
        <taxon>Agaricineae</taxon>
        <taxon>Hymenogastraceae</taxon>
        <taxon>Gymnopilus</taxon>
    </lineage>
</organism>
<dbReference type="Proteomes" id="UP000284706">
    <property type="component" value="Unassembled WGS sequence"/>
</dbReference>
<gene>
    <name evidence="8" type="ORF">CVT26_000620</name>
</gene>
<dbReference type="GO" id="GO:0005506">
    <property type="term" value="F:iron ion binding"/>
    <property type="evidence" value="ECO:0007669"/>
    <property type="project" value="InterPro"/>
</dbReference>
<dbReference type="InterPro" id="IPR036396">
    <property type="entry name" value="Cyt_P450_sf"/>
</dbReference>
<name>A0A409Y272_9AGAR</name>
<keyword evidence="3" id="KW-0349">Heme</keyword>
<dbReference type="InParanoid" id="A0A409Y272"/>
<keyword evidence="9" id="KW-1185">Reference proteome</keyword>
<accession>A0A409Y272</accession>
<reference evidence="8 9" key="1">
    <citation type="journal article" date="2018" name="Evol. Lett.">
        <title>Horizontal gene cluster transfer increased hallucinogenic mushroom diversity.</title>
        <authorList>
            <person name="Reynolds H.T."/>
            <person name="Vijayakumar V."/>
            <person name="Gluck-Thaler E."/>
            <person name="Korotkin H.B."/>
            <person name="Matheny P.B."/>
            <person name="Slot J.C."/>
        </authorList>
    </citation>
    <scope>NUCLEOTIDE SEQUENCE [LARGE SCALE GENOMIC DNA]</scope>
    <source>
        <strain evidence="8 9">SRW20</strain>
    </source>
</reference>
<evidence type="ECO:0000256" key="7">
    <source>
        <dbReference type="ARBA" id="ARBA00023033"/>
    </source>
</evidence>
<dbReference type="GO" id="GO:0004497">
    <property type="term" value="F:monooxygenase activity"/>
    <property type="evidence" value="ECO:0007669"/>
    <property type="project" value="UniProtKB-KW"/>
</dbReference>
<protein>
    <recommendedName>
        <fullName evidence="10">Cytochrome P450</fullName>
    </recommendedName>
</protein>
<comment type="caution">
    <text evidence="8">The sequence shown here is derived from an EMBL/GenBank/DDBJ whole genome shotgun (WGS) entry which is preliminary data.</text>
</comment>
<dbReference type="InterPro" id="IPR001128">
    <property type="entry name" value="Cyt_P450"/>
</dbReference>
<dbReference type="AlphaFoldDB" id="A0A409Y272"/>
<sequence length="109" mass="12571">MCFERDVEVGNTSSTQLFGHLLLPFNASIFPTPADLPHCVEEDDIYEGLYVKKGTLVIANIWTIVRDESIYPEASKFRPERFMEEASPELSRKRDPRNYIFGFGRRQGL</sequence>